<keyword evidence="5" id="KW-0804">Transcription</keyword>
<dbReference type="PROSITE" id="PS50943">
    <property type="entry name" value="HTH_CROC1"/>
    <property type="match status" value="1"/>
</dbReference>
<keyword evidence="4" id="KW-0238">DNA-binding</keyword>
<proteinExistence type="predicted"/>
<dbReference type="Pfam" id="PF00717">
    <property type="entry name" value="Peptidase_S24"/>
    <property type="match status" value="1"/>
</dbReference>
<dbReference type="SUPFAM" id="SSF51306">
    <property type="entry name" value="LexA/Signal peptidase"/>
    <property type="match status" value="1"/>
</dbReference>
<dbReference type="Gene3D" id="1.10.260.40">
    <property type="entry name" value="lambda repressor-like DNA-binding domains"/>
    <property type="match status" value="1"/>
</dbReference>
<organism evidence="7 8">
    <name type="scientific">Devosia nitrariae</name>
    <dbReference type="NCBI Taxonomy" id="2071872"/>
    <lineage>
        <taxon>Bacteria</taxon>
        <taxon>Pseudomonadati</taxon>
        <taxon>Pseudomonadota</taxon>
        <taxon>Alphaproteobacteria</taxon>
        <taxon>Hyphomicrobiales</taxon>
        <taxon>Devosiaceae</taxon>
        <taxon>Devosia</taxon>
    </lineage>
</organism>
<dbReference type="CDD" id="cd00093">
    <property type="entry name" value="HTH_XRE"/>
    <property type="match status" value="1"/>
</dbReference>
<evidence type="ECO:0000256" key="1">
    <source>
        <dbReference type="ARBA" id="ARBA00022670"/>
    </source>
</evidence>
<dbReference type="InterPro" id="IPR019756">
    <property type="entry name" value="Pept_S26A_signal_pept_1_Ser-AS"/>
</dbReference>
<evidence type="ECO:0000256" key="4">
    <source>
        <dbReference type="ARBA" id="ARBA00023125"/>
    </source>
</evidence>
<feature type="domain" description="HTH cro/C1-type" evidence="6">
    <location>
        <begin position="8"/>
        <end position="62"/>
    </location>
</feature>
<gene>
    <name evidence="7" type="ORF">GCM10010862_45440</name>
</gene>
<evidence type="ECO:0000256" key="2">
    <source>
        <dbReference type="ARBA" id="ARBA00022801"/>
    </source>
</evidence>
<dbReference type="Proteomes" id="UP001156691">
    <property type="component" value="Unassembled WGS sequence"/>
</dbReference>
<name>A0ABQ5WBF7_9HYPH</name>
<evidence type="ECO:0000256" key="3">
    <source>
        <dbReference type="ARBA" id="ARBA00023015"/>
    </source>
</evidence>
<comment type="caution">
    <text evidence="7">The sequence shown here is derived from an EMBL/GenBank/DDBJ whole genome shotgun (WGS) entry which is preliminary data.</text>
</comment>
<dbReference type="InterPro" id="IPR039418">
    <property type="entry name" value="LexA-like"/>
</dbReference>
<dbReference type="InterPro" id="IPR036286">
    <property type="entry name" value="LexA/Signal_pep-like_sf"/>
</dbReference>
<evidence type="ECO:0000259" key="6">
    <source>
        <dbReference type="PROSITE" id="PS50943"/>
    </source>
</evidence>
<keyword evidence="8" id="KW-1185">Reference proteome</keyword>
<accession>A0ABQ5WBF7</accession>
<keyword evidence="3" id="KW-0805">Transcription regulation</keyword>
<evidence type="ECO:0000256" key="5">
    <source>
        <dbReference type="ARBA" id="ARBA00023163"/>
    </source>
</evidence>
<dbReference type="PANTHER" id="PTHR40661">
    <property type="match status" value="1"/>
</dbReference>
<dbReference type="Gene3D" id="2.10.109.10">
    <property type="entry name" value="Umud Fragment, subunit A"/>
    <property type="match status" value="1"/>
</dbReference>
<dbReference type="SUPFAM" id="SSF47413">
    <property type="entry name" value="lambda repressor-like DNA-binding domains"/>
    <property type="match status" value="1"/>
</dbReference>
<dbReference type="PANTHER" id="PTHR40661:SF3">
    <property type="entry name" value="FELS-1 PROPHAGE TRANSCRIPTIONAL REGULATOR"/>
    <property type="match status" value="1"/>
</dbReference>
<keyword evidence="1" id="KW-0645">Protease</keyword>
<dbReference type="CDD" id="cd06529">
    <property type="entry name" value="S24_LexA-like"/>
    <property type="match status" value="1"/>
</dbReference>
<dbReference type="InterPro" id="IPR001387">
    <property type="entry name" value="Cro/C1-type_HTH"/>
</dbReference>
<dbReference type="InterPro" id="IPR010982">
    <property type="entry name" value="Lambda_DNA-bd_dom_sf"/>
</dbReference>
<protein>
    <submittedName>
        <fullName evidence="7">Transcriptional regulator</fullName>
    </submittedName>
</protein>
<keyword evidence="2" id="KW-0378">Hydrolase</keyword>
<dbReference type="Pfam" id="PF01381">
    <property type="entry name" value="HTH_3"/>
    <property type="match status" value="1"/>
</dbReference>
<reference evidence="8" key="1">
    <citation type="journal article" date="2019" name="Int. J. Syst. Evol. Microbiol.">
        <title>The Global Catalogue of Microorganisms (GCM) 10K type strain sequencing project: providing services to taxonomists for standard genome sequencing and annotation.</title>
        <authorList>
            <consortium name="The Broad Institute Genomics Platform"/>
            <consortium name="The Broad Institute Genome Sequencing Center for Infectious Disease"/>
            <person name="Wu L."/>
            <person name="Ma J."/>
        </authorList>
    </citation>
    <scope>NUCLEOTIDE SEQUENCE [LARGE SCALE GENOMIC DNA]</scope>
    <source>
        <strain evidence="8">NBRC 112416</strain>
    </source>
</reference>
<sequence length="227" mass="25154">MDTKGQRIIAVRRKLQLTQQAFADTLGGVSRGAVGNWERDQGIKEENLELISQKTGVSFEWLATGRGSMDPTGQAVVPQSQKIVRVPDLNIFGGLGGGGLMEVLADEGTPVDPGQLRGYWTFPDYMLNAFRSMEGIYAWEVRGDSMQPTLPGGSVVFVDVTQNTLPPDDIYALDAGDGLVVKRLHLVPRSDSIDVISDNKDRYPVDRLKRDDVDVYGRIVGWFQWRK</sequence>
<evidence type="ECO:0000313" key="7">
    <source>
        <dbReference type="EMBL" id="GLQ57285.1"/>
    </source>
</evidence>
<dbReference type="InterPro" id="IPR015927">
    <property type="entry name" value="Peptidase_S24_S26A/B/C"/>
</dbReference>
<dbReference type="SMART" id="SM00530">
    <property type="entry name" value="HTH_XRE"/>
    <property type="match status" value="1"/>
</dbReference>
<dbReference type="EMBL" id="BSNS01000023">
    <property type="protein sequence ID" value="GLQ57285.1"/>
    <property type="molecule type" value="Genomic_DNA"/>
</dbReference>
<dbReference type="RefSeq" id="WP_379994144.1">
    <property type="nucleotide sequence ID" value="NZ_JBHLYO010000007.1"/>
</dbReference>
<evidence type="ECO:0000313" key="8">
    <source>
        <dbReference type="Proteomes" id="UP001156691"/>
    </source>
</evidence>
<dbReference type="PROSITE" id="PS00501">
    <property type="entry name" value="SPASE_I_1"/>
    <property type="match status" value="1"/>
</dbReference>